<accession>A0A2U2N9F3</accession>
<dbReference type="AlphaFoldDB" id="A0A2U2N9F3"/>
<keyword evidence="2" id="KW-1185">Reference proteome</keyword>
<reference evidence="1 2" key="1">
    <citation type="journal article" date="2018" name="Int. J. Syst. Evol. Microbiol.">
        <title>Bifidobacterium callitrichidarum sp. nov. from the faeces of the emperor tamarin (Saguinus imperator).</title>
        <authorList>
            <person name="Modesto M."/>
            <person name="Michelini S."/>
            <person name="Sansosti M.C."/>
            <person name="De Filippo C."/>
            <person name="Cavalieri D."/>
            <person name="Qvirist L."/>
            <person name="Andlid T."/>
            <person name="Spiezio C."/>
            <person name="Sandri C."/>
            <person name="Pascarelli S."/>
            <person name="Sgorbati B."/>
            <person name="Mattarelli P."/>
        </authorList>
    </citation>
    <scope>NUCLEOTIDE SEQUENCE [LARGE SCALE GENOMIC DNA]</scope>
    <source>
        <strain evidence="1 2">TRI 5</strain>
    </source>
</reference>
<dbReference type="RefSeq" id="WP_109057160.1">
    <property type="nucleotide sequence ID" value="NZ_QFFM01000012.1"/>
</dbReference>
<sequence>MYRDYMHIGTITEHDIASEINNQTRLNSRSNQGWILNGERTTLRELAELWAEQENDCESEDRGTFSWWLDTHIEDGRLEEPEPIIVHPQGLEGDWTVVDKLEYSGVELCVVVSNGLRFVINGDIPVSGDLPLDFTTLADELDKHPSIVRNWVKGRPIIEAYRACGVERKHFAPLDPDWHR</sequence>
<proteinExistence type="predicted"/>
<comment type="caution">
    <text evidence="1">The sequence shown here is derived from an EMBL/GenBank/DDBJ whole genome shotgun (WGS) entry which is preliminary data.</text>
</comment>
<dbReference type="Proteomes" id="UP000245876">
    <property type="component" value="Unassembled WGS sequence"/>
</dbReference>
<protein>
    <submittedName>
        <fullName evidence="1">Uncharacterized protein</fullName>
    </submittedName>
</protein>
<name>A0A2U2N9F3_9BIFI</name>
<dbReference type="EMBL" id="QFFM01000012">
    <property type="protein sequence ID" value="PWG65690.1"/>
    <property type="molecule type" value="Genomic_DNA"/>
</dbReference>
<organism evidence="1 2">
    <name type="scientific">Bifidobacterium callitrichidarum</name>
    <dbReference type="NCBI Taxonomy" id="2052941"/>
    <lineage>
        <taxon>Bacteria</taxon>
        <taxon>Bacillati</taxon>
        <taxon>Actinomycetota</taxon>
        <taxon>Actinomycetes</taxon>
        <taxon>Bifidobacteriales</taxon>
        <taxon>Bifidobacteriaceae</taxon>
        <taxon>Bifidobacterium</taxon>
    </lineage>
</organism>
<evidence type="ECO:0000313" key="1">
    <source>
        <dbReference type="EMBL" id="PWG65690.1"/>
    </source>
</evidence>
<evidence type="ECO:0000313" key="2">
    <source>
        <dbReference type="Proteomes" id="UP000245876"/>
    </source>
</evidence>
<gene>
    <name evidence="1" type="ORF">DF196_07080</name>
</gene>